<dbReference type="OrthoDB" id="548217at2759"/>
<name>A0A088RUM7_LEIPA</name>
<dbReference type="InterPro" id="IPR050117">
    <property type="entry name" value="MAPK"/>
</dbReference>
<feature type="compositionally biased region" description="Low complexity" evidence="10">
    <location>
        <begin position="154"/>
        <end position="167"/>
    </location>
</feature>
<feature type="compositionally biased region" description="Polar residues" evidence="10">
    <location>
        <begin position="1409"/>
        <end position="1421"/>
    </location>
</feature>
<feature type="compositionally biased region" description="Polar residues" evidence="10">
    <location>
        <begin position="813"/>
        <end position="833"/>
    </location>
</feature>
<feature type="domain" description="Protein kinase" evidence="11">
    <location>
        <begin position="4"/>
        <end position="378"/>
    </location>
</feature>
<dbReference type="KEGG" id="lpan:LPMP_280590"/>
<evidence type="ECO:0000256" key="10">
    <source>
        <dbReference type="SAM" id="MobiDB-lite"/>
    </source>
</evidence>
<feature type="region of interest" description="Disordered" evidence="10">
    <location>
        <begin position="796"/>
        <end position="867"/>
    </location>
</feature>
<feature type="binding site" evidence="9">
    <location>
        <position position="33"/>
    </location>
    <ligand>
        <name>ATP</name>
        <dbReference type="ChEBI" id="CHEBI:30616"/>
    </ligand>
</feature>
<evidence type="ECO:0000256" key="6">
    <source>
        <dbReference type="ARBA" id="ARBA00022840"/>
    </source>
</evidence>
<evidence type="ECO:0000256" key="4">
    <source>
        <dbReference type="ARBA" id="ARBA00022741"/>
    </source>
</evidence>
<feature type="region of interest" description="Disordered" evidence="10">
    <location>
        <begin position="1342"/>
        <end position="1366"/>
    </location>
</feature>
<proteinExistence type="predicted"/>
<evidence type="ECO:0000313" key="13">
    <source>
        <dbReference type="Proteomes" id="UP000063063"/>
    </source>
</evidence>
<dbReference type="RefSeq" id="XP_010700400.1">
    <property type="nucleotide sequence ID" value="XM_010702098.1"/>
</dbReference>
<feature type="region of interest" description="Disordered" evidence="10">
    <location>
        <begin position="701"/>
        <end position="743"/>
    </location>
</feature>
<feature type="compositionally biased region" description="Polar residues" evidence="10">
    <location>
        <begin position="1134"/>
        <end position="1143"/>
    </location>
</feature>
<dbReference type="InterPro" id="IPR008271">
    <property type="entry name" value="Ser/Thr_kinase_AS"/>
</dbReference>
<dbReference type="FunFam" id="3.30.200.20:FF:000049">
    <property type="entry name" value="cyclin-dependent kinase-like 1 isoform X1"/>
    <property type="match status" value="1"/>
</dbReference>
<dbReference type="InterPro" id="IPR017441">
    <property type="entry name" value="Protein_kinase_ATP_BS"/>
</dbReference>
<feature type="region of interest" description="Disordered" evidence="10">
    <location>
        <begin position="899"/>
        <end position="932"/>
    </location>
</feature>
<evidence type="ECO:0000259" key="11">
    <source>
        <dbReference type="PROSITE" id="PS50011"/>
    </source>
</evidence>
<keyword evidence="6 9" id="KW-0067">ATP-binding</keyword>
<dbReference type="EC" id="2.7.11.22" evidence="1"/>
<evidence type="ECO:0000313" key="12">
    <source>
        <dbReference type="EMBL" id="AIN99693.1"/>
    </source>
</evidence>
<evidence type="ECO:0000256" key="7">
    <source>
        <dbReference type="ARBA" id="ARBA00047811"/>
    </source>
</evidence>
<dbReference type="PANTHER" id="PTHR24055">
    <property type="entry name" value="MITOGEN-ACTIVATED PROTEIN KINASE"/>
    <property type="match status" value="1"/>
</dbReference>
<feature type="compositionally biased region" description="Basic and acidic residues" evidence="10">
    <location>
        <begin position="1422"/>
        <end position="1433"/>
    </location>
</feature>
<dbReference type="EMBL" id="CP009397">
    <property type="protein sequence ID" value="AIN99693.1"/>
    <property type="molecule type" value="Genomic_DNA"/>
</dbReference>
<evidence type="ECO:0000256" key="2">
    <source>
        <dbReference type="ARBA" id="ARBA00022527"/>
    </source>
</evidence>
<keyword evidence="3" id="KW-0808">Transferase</keyword>
<dbReference type="SUPFAM" id="SSF56112">
    <property type="entry name" value="Protein kinase-like (PK-like)"/>
    <property type="match status" value="1"/>
</dbReference>
<keyword evidence="4 9" id="KW-0547">Nucleotide-binding</keyword>
<gene>
    <name evidence="12" type="primary">MPK8</name>
    <name evidence="12" type="ORF">LPMP_280590</name>
</gene>
<dbReference type="PROSITE" id="PS00107">
    <property type="entry name" value="PROTEIN_KINASE_ATP"/>
    <property type="match status" value="1"/>
</dbReference>
<dbReference type="VEuPathDB" id="TriTrypDB:LPMP_280590"/>
<dbReference type="SMART" id="SM00220">
    <property type="entry name" value="S_TKc"/>
    <property type="match status" value="1"/>
</dbReference>
<dbReference type="eggNOG" id="KOG0593">
    <property type="taxonomic scope" value="Eukaryota"/>
</dbReference>
<protein>
    <recommendedName>
        <fullName evidence="1">cyclin-dependent kinase</fullName>
        <ecNumber evidence="1">2.7.11.22</ecNumber>
    </recommendedName>
</protein>
<comment type="catalytic activity">
    <reaction evidence="8">
        <text>L-seryl-[protein] + ATP = O-phospho-L-seryl-[protein] + ADP + H(+)</text>
        <dbReference type="Rhea" id="RHEA:17989"/>
        <dbReference type="Rhea" id="RHEA-COMP:9863"/>
        <dbReference type="Rhea" id="RHEA-COMP:11604"/>
        <dbReference type="ChEBI" id="CHEBI:15378"/>
        <dbReference type="ChEBI" id="CHEBI:29999"/>
        <dbReference type="ChEBI" id="CHEBI:30616"/>
        <dbReference type="ChEBI" id="CHEBI:83421"/>
        <dbReference type="ChEBI" id="CHEBI:456216"/>
        <dbReference type="EC" id="2.7.11.22"/>
    </reaction>
</comment>
<feature type="region of interest" description="Disordered" evidence="10">
    <location>
        <begin position="1096"/>
        <end position="1143"/>
    </location>
</feature>
<dbReference type="Pfam" id="PF00069">
    <property type="entry name" value="Pkinase"/>
    <property type="match status" value="2"/>
</dbReference>
<dbReference type="Gene3D" id="1.10.510.10">
    <property type="entry name" value="Transferase(Phosphotransferase) domain 1"/>
    <property type="match status" value="2"/>
</dbReference>
<dbReference type="GO" id="GO:0005524">
    <property type="term" value="F:ATP binding"/>
    <property type="evidence" value="ECO:0007669"/>
    <property type="project" value="UniProtKB-UniRule"/>
</dbReference>
<feature type="compositionally biased region" description="Polar residues" evidence="10">
    <location>
        <begin position="732"/>
        <end position="743"/>
    </location>
</feature>
<sequence length="1544" mass="164924">MDHYDVLEVIGEGTYGVVFKCRDKRTNRIVAVKQFKSFQSNAYVRVAMLRELRVEQLLKGEPNVTQLLETFKQKNRLYLVMEYIPRSLLDLLEEARHGLPEDSLMVLLFTILLGIRSCHRNGIIHRDVKPENILVRDDGTASLCDFGFCRPLPRELQPQPQQQPHQLSTSSKDVGSLASPMTGNSSFGQGSLQSPYSTPQMRNGASASTANSAVLSELVLADHQAIMTNYVATRWYRSPEMLLGMPSYTYAVDMWAVGAIMAEAIGGEPLLPGKTELEQLSLIQTRIGDFPAAYEAAVRKRNGGMLRTKSTQQKPRRSRDARGGAQENVEAKQGTSLYLTNHYGGRITMAGMDLLHRLLRVDAAERIAVEDALEHPYFDDIRGRFDVAVNGDHAAFSSQDACHKTTEMQATTAHQEPFPPLTATRAIHSTSPFFCTPGVAGGGGSPCLEAVAPPLVEVPISLLDKSTEVQDDGGSPLPMPCRAARSPRLTSVAWEASASSSASRAACVVATGDSSLVNSSSFSLWTSSDTSAKVAPPTDVTAEEGHDPLPQLSSVLVPLALESPKVNETITDCAAAARDRAAGDGNSPPLRLVLEEVKSGGRVVPRSQAAREGTNAHAVQHDASVIIEDCSSTSLFQSLQGHHSPRDVRLLRRRTSSLKDSARVRALTRAGSLPMNAFAQEPGGAGGAACEDVVGDMDFSTPLSLPKTRRATKKERDDVMKTRPLPHRGTAANASRTKSPSSLLAQSCSFKSMLASRSKLQEQSLAPTVVEPPSKHRLMHSAREGHAEKLRHLSGAMSAPRSQGSRGGVDKSTAATSNGARPCNNNSGTSIALPSTRGGTGRSGGLASVAKERRSRTGKGRDRSVGRVFPAAPSCVSETALASSFRAAAQGLAEISVQRHQGTPNLHPSPQRRRRTCTPTGRAGTANGNPYSRALSKPLFARSPPEVSAALAVSNTRGGDSKSPGHLRYASPQLPCEVRPLPVQERVTLLREIESLSISVGTPSAVEVLAPVAVVPASHRPKYAEWDIDSSGDVHGRNLGGATEFPITSAEPVVPTSQPPNQLGNGVRPDEDHCSGDSDSLLTLFETEKQFSAMTVKRDTVASGTTSAPGKRTADSKPEDYGWEKCLQRPPHSGGSTSGCSPRMDSSSLAGIASTHTANVSTGGSCRVARSLIFRSYRTASSPLRLAAIHPFSPTNQREGLPSELSISNHHESFSASTGMSFKTPPNTTNSAHTRRLAPALLRHHHFTTAAGDYSLQTPIALGPDPVFGRSSFSAQSPCVVSSSARSPFLSPAPQQLSGVDGQHALIESQLLSLSGARQQRRLSNPIELSLSGELLEDSAAGVPRGGYRGHENSTLLSSTPPTTTHDDLETVVLMETPPAHRHTNQQRQHRVHSSGSWSPTRTGMRVTMSCSMPDNSTTSRGLDREADESPAHRERKGSVATADVVDTPAGATRHNTVPELFPAAPTRLLGCDEDDVISISNTSPLSMQGSLNAFGTVNDISRSSRERVGLSLAPPQPLLGGSSVLSAQQLHAGGGRRKSRLML</sequence>
<keyword evidence="13" id="KW-1185">Reference proteome</keyword>
<dbReference type="InterPro" id="IPR011009">
    <property type="entry name" value="Kinase-like_dom_sf"/>
</dbReference>
<evidence type="ECO:0000256" key="1">
    <source>
        <dbReference type="ARBA" id="ARBA00012425"/>
    </source>
</evidence>
<feature type="compositionally biased region" description="Low complexity" evidence="10">
    <location>
        <begin position="1354"/>
        <end position="1364"/>
    </location>
</feature>
<dbReference type="InterPro" id="IPR000719">
    <property type="entry name" value="Prot_kinase_dom"/>
</dbReference>
<feature type="compositionally biased region" description="Polar residues" evidence="10">
    <location>
        <begin position="168"/>
        <end position="205"/>
    </location>
</feature>
<comment type="catalytic activity">
    <reaction evidence="7">
        <text>L-threonyl-[protein] + ATP = O-phospho-L-threonyl-[protein] + ADP + H(+)</text>
        <dbReference type="Rhea" id="RHEA:46608"/>
        <dbReference type="Rhea" id="RHEA-COMP:11060"/>
        <dbReference type="Rhea" id="RHEA-COMP:11605"/>
        <dbReference type="ChEBI" id="CHEBI:15378"/>
        <dbReference type="ChEBI" id="CHEBI:30013"/>
        <dbReference type="ChEBI" id="CHEBI:30616"/>
        <dbReference type="ChEBI" id="CHEBI:61977"/>
        <dbReference type="ChEBI" id="CHEBI:456216"/>
        <dbReference type="EC" id="2.7.11.22"/>
    </reaction>
</comment>
<evidence type="ECO:0000256" key="9">
    <source>
        <dbReference type="PROSITE-ProRule" id="PRU10141"/>
    </source>
</evidence>
<evidence type="ECO:0000256" key="3">
    <source>
        <dbReference type="ARBA" id="ARBA00022679"/>
    </source>
</evidence>
<dbReference type="Gene3D" id="3.30.200.20">
    <property type="entry name" value="Phosphorylase Kinase, domain 1"/>
    <property type="match status" value="1"/>
</dbReference>
<dbReference type="PROSITE" id="PS00108">
    <property type="entry name" value="PROTEIN_KINASE_ST"/>
    <property type="match status" value="1"/>
</dbReference>
<dbReference type="GO" id="GO:0004693">
    <property type="term" value="F:cyclin-dependent protein serine/threonine kinase activity"/>
    <property type="evidence" value="ECO:0007669"/>
    <property type="project" value="UniProtKB-EC"/>
</dbReference>
<accession>A0A088RUM7</accession>
<organism evidence="12 13">
    <name type="scientific">Leishmania panamensis</name>
    <dbReference type="NCBI Taxonomy" id="5679"/>
    <lineage>
        <taxon>Eukaryota</taxon>
        <taxon>Discoba</taxon>
        <taxon>Euglenozoa</taxon>
        <taxon>Kinetoplastea</taxon>
        <taxon>Metakinetoplastina</taxon>
        <taxon>Trypanosomatida</taxon>
        <taxon>Trypanosomatidae</taxon>
        <taxon>Leishmaniinae</taxon>
        <taxon>Leishmania</taxon>
        <taxon>Leishmania guyanensis species complex</taxon>
    </lineage>
</organism>
<feature type="region of interest" description="Disordered" evidence="10">
    <location>
        <begin position="154"/>
        <end position="205"/>
    </location>
</feature>
<evidence type="ECO:0000256" key="8">
    <source>
        <dbReference type="ARBA" id="ARBA00048367"/>
    </source>
</evidence>
<dbReference type="VEuPathDB" id="TriTrypDB:LPAL13_280011400"/>
<dbReference type="Proteomes" id="UP000063063">
    <property type="component" value="Chromosome 28"/>
</dbReference>
<keyword evidence="2" id="KW-0723">Serine/threonine-protein kinase</keyword>
<feature type="region of interest" description="Disordered" evidence="10">
    <location>
        <begin position="303"/>
        <end position="329"/>
    </location>
</feature>
<dbReference type="PROSITE" id="PS50011">
    <property type="entry name" value="PROTEIN_KINASE_DOM"/>
    <property type="match status" value="1"/>
</dbReference>
<feature type="compositionally biased region" description="Basic and acidic residues" evidence="10">
    <location>
        <begin position="1112"/>
        <end position="1127"/>
    </location>
</feature>
<feature type="region of interest" description="Disordered" evidence="10">
    <location>
        <begin position="1381"/>
        <end position="1459"/>
    </location>
</feature>
<keyword evidence="5 12" id="KW-0418">Kinase</keyword>
<evidence type="ECO:0000256" key="5">
    <source>
        <dbReference type="ARBA" id="ARBA00022777"/>
    </source>
</evidence>
<reference evidence="12 13" key="1">
    <citation type="journal article" date="2015" name="Sci. Rep.">
        <title>The genome of Leishmania panamensis: insights into genomics of the L. (Viannia) subgenus.</title>
        <authorList>
            <person name="Llanes A."/>
            <person name="Restrepo C.M."/>
            <person name="Vecchio G.D."/>
            <person name="Anguizola F.J."/>
            <person name="Lleonart R."/>
        </authorList>
    </citation>
    <scope>NUCLEOTIDE SEQUENCE [LARGE SCALE GENOMIC DNA]</scope>
    <source>
        <strain evidence="12 13">MHOM/PA/94/PSC-1</strain>
    </source>
</reference>
<feature type="region of interest" description="Disordered" evidence="10">
    <location>
        <begin position="529"/>
        <end position="549"/>
    </location>
</feature>
<dbReference type="GeneID" id="22576504"/>
<feature type="compositionally biased region" description="Basic residues" evidence="10">
    <location>
        <begin position="1381"/>
        <end position="1393"/>
    </location>
</feature>
<feature type="compositionally biased region" description="Polar residues" evidence="10">
    <location>
        <begin position="899"/>
        <end position="908"/>
    </location>
</feature>
<feature type="compositionally biased region" description="Polar residues" evidence="10">
    <location>
        <begin position="1055"/>
        <end position="1064"/>
    </location>
</feature>
<feature type="region of interest" description="Disordered" evidence="10">
    <location>
        <begin position="1050"/>
        <end position="1076"/>
    </location>
</feature>